<dbReference type="InterPro" id="IPR050307">
    <property type="entry name" value="Sterol_Desaturase_Related"/>
</dbReference>
<gene>
    <name evidence="7" type="ORF">HHL10_05255</name>
</gene>
<dbReference type="RefSeq" id="WP_169159268.1">
    <property type="nucleotide sequence ID" value="NZ_JABBFW010000002.1"/>
</dbReference>
<evidence type="ECO:0000256" key="2">
    <source>
        <dbReference type="ARBA" id="ARBA00022692"/>
    </source>
</evidence>
<feature type="transmembrane region" description="Helical" evidence="5">
    <location>
        <begin position="122"/>
        <end position="148"/>
    </location>
</feature>
<dbReference type="InterPro" id="IPR006694">
    <property type="entry name" value="Fatty_acid_hydroxylase"/>
</dbReference>
<dbReference type="GO" id="GO:0005506">
    <property type="term" value="F:iron ion binding"/>
    <property type="evidence" value="ECO:0007669"/>
    <property type="project" value="InterPro"/>
</dbReference>
<feature type="transmembrane region" description="Helical" evidence="5">
    <location>
        <begin position="80"/>
        <end position="102"/>
    </location>
</feature>
<evidence type="ECO:0000259" key="6">
    <source>
        <dbReference type="Pfam" id="PF04116"/>
    </source>
</evidence>
<keyword evidence="4 5" id="KW-0472">Membrane</keyword>
<comment type="subcellular location">
    <subcellularLocation>
        <location evidence="1">Membrane</location>
    </subcellularLocation>
</comment>
<evidence type="ECO:0000256" key="1">
    <source>
        <dbReference type="ARBA" id="ARBA00004370"/>
    </source>
</evidence>
<dbReference type="GO" id="GO:0016020">
    <property type="term" value="C:membrane"/>
    <property type="evidence" value="ECO:0007669"/>
    <property type="project" value="UniProtKB-SubCell"/>
</dbReference>
<keyword evidence="8" id="KW-1185">Reference proteome</keyword>
<comment type="caution">
    <text evidence="7">The sequence shown here is derived from an EMBL/GenBank/DDBJ whole genome shotgun (WGS) entry which is preliminary data.</text>
</comment>
<evidence type="ECO:0000256" key="3">
    <source>
        <dbReference type="ARBA" id="ARBA00022989"/>
    </source>
</evidence>
<dbReference type="Pfam" id="PF04116">
    <property type="entry name" value="FA_hydroxylase"/>
    <property type="match status" value="1"/>
</dbReference>
<dbReference type="EMBL" id="JABBFW010000002">
    <property type="protein sequence ID" value="NML14384.1"/>
    <property type="molecule type" value="Genomic_DNA"/>
</dbReference>
<evidence type="ECO:0000256" key="4">
    <source>
        <dbReference type="ARBA" id="ARBA00023136"/>
    </source>
</evidence>
<evidence type="ECO:0000256" key="5">
    <source>
        <dbReference type="SAM" id="Phobius"/>
    </source>
</evidence>
<keyword evidence="2 5" id="KW-0812">Transmembrane</keyword>
<accession>A0A848F413</accession>
<evidence type="ECO:0000313" key="7">
    <source>
        <dbReference type="EMBL" id="NML14384.1"/>
    </source>
</evidence>
<dbReference type="GO" id="GO:0008610">
    <property type="term" value="P:lipid biosynthetic process"/>
    <property type="evidence" value="ECO:0007669"/>
    <property type="project" value="InterPro"/>
</dbReference>
<dbReference type="PANTHER" id="PTHR11863">
    <property type="entry name" value="STEROL DESATURASE"/>
    <property type="match status" value="1"/>
</dbReference>
<sequence>MQWFIDLFAQAQQLLFERVVQPLLFELGLASVMEDAFVATGWLLVGLLQIVVMLTFMRALERWRPVEPVADRRAVRVDMLYTLIHRLGLFRVVLFFTLDPLWDLLIGRLRVQGLPTFQLDALWPGVTDIALVSFALYLVLFDFVDYLLHRGQHRFRWWWNLHGLHHSQRQMTLWSDNRNHLLDDVIRDSALVILGLLVGIAPGQFVAVVACTQLLESLSHANVRLSYGPLEGWLVSPRYHRWHHRTGDGEVADGHGRPGGDNFSVLFPIWDRLFGTAYFGEHYERTGLPEDGRDWGRSFWAQQWLGIKRLAGRA</sequence>
<dbReference type="AlphaFoldDB" id="A0A848F413"/>
<feature type="transmembrane region" description="Helical" evidence="5">
    <location>
        <begin position="36"/>
        <end position="60"/>
    </location>
</feature>
<organism evidence="7 8">
    <name type="scientific">Azohydromonas caseinilytica</name>
    <dbReference type="NCBI Taxonomy" id="2728836"/>
    <lineage>
        <taxon>Bacteria</taxon>
        <taxon>Pseudomonadati</taxon>
        <taxon>Pseudomonadota</taxon>
        <taxon>Betaproteobacteria</taxon>
        <taxon>Burkholderiales</taxon>
        <taxon>Sphaerotilaceae</taxon>
        <taxon>Azohydromonas</taxon>
    </lineage>
</organism>
<proteinExistence type="predicted"/>
<protein>
    <submittedName>
        <fullName evidence="7">Sterol desaturase family protein</fullName>
    </submittedName>
</protein>
<dbReference type="Proteomes" id="UP000574067">
    <property type="component" value="Unassembled WGS sequence"/>
</dbReference>
<feature type="transmembrane region" description="Helical" evidence="5">
    <location>
        <begin position="190"/>
        <end position="215"/>
    </location>
</feature>
<keyword evidence="3 5" id="KW-1133">Transmembrane helix</keyword>
<dbReference type="GO" id="GO:0016491">
    <property type="term" value="F:oxidoreductase activity"/>
    <property type="evidence" value="ECO:0007669"/>
    <property type="project" value="InterPro"/>
</dbReference>
<name>A0A848F413_9BURK</name>
<feature type="domain" description="Fatty acid hydroxylase" evidence="6">
    <location>
        <begin position="134"/>
        <end position="276"/>
    </location>
</feature>
<reference evidence="7 8" key="1">
    <citation type="submission" date="2020-04" db="EMBL/GenBank/DDBJ databases">
        <title>Azohydromonas sp. isolated from soil.</title>
        <authorList>
            <person name="Dahal R.H."/>
        </authorList>
    </citation>
    <scope>NUCLEOTIDE SEQUENCE [LARGE SCALE GENOMIC DNA]</scope>
    <source>
        <strain evidence="7 8">G-1-1-14</strain>
    </source>
</reference>
<evidence type="ECO:0000313" key="8">
    <source>
        <dbReference type="Proteomes" id="UP000574067"/>
    </source>
</evidence>